<dbReference type="PANTHER" id="PTHR13085">
    <property type="entry name" value="MICROSOMAL SIGNAL PEPTIDASE 25 KDA SUBUNIT"/>
    <property type="match status" value="1"/>
</dbReference>
<keyword evidence="11" id="KW-1185">Reference proteome</keyword>
<evidence type="ECO:0000256" key="4">
    <source>
        <dbReference type="ARBA" id="ARBA00022692"/>
    </source>
</evidence>
<feature type="transmembrane region" description="Helical" evidence="9">
    <location>
        <begin position="50"/>
        <end position="68"/>
    </location>
</feature>
<dbReference type="InterPro" id="IPR009582">
    <property type="entry name" value="Spc2/SPCS2"/>
</dbReference>
<evidence type="ECO:0000256" key="6">
    <source>
        <dbReference type="ARBA" id="ARBA00022989"/>
    </source>
</evidence>
<dbReference type="GO" id="GO:0005787">
    <property type="term" value="C:signal peptidase complex"/>
    <property type="evidence" value="ECO:0007669"/>
    <property type="project" value="InterPro"/>
</dbReference>
<evidence type="ECO:0000256" key="3">
    <source>
        <dbReference type="ARBA" id="ARBA00017057"/>
    </source>
</evidence>
<keyword evidence="5" id="KW-0256">Endoplasmic reticulum</keyword>
<dbReference type="OrthoDB" id="29558at2759"/>
<organism evidence="10 11">
    <name type="scientific">Ordospora colligata OC4</name>
    <dbReference type="NCBI Taxonomy" id="1354746"/>
    <lineage>
        <taxon>Eukaryota</taxon>
        <taxon>Fungi</taxon>
        <taxon>Fungi incertae sedis</taxon>
        <taxon>Microsporidia</taxon>
        <taxon>Ordosporidae</taxon>
        <taxon>Ordospora</taxon>
    </lineage>
</organism>
<keyword evidence="6 9" id="KW-1133">Transmembrane helix</keyword>
<evidence type="ECO:0000256" key="5">
    <source>
        <dbReference type="ARBA" id="ARBA00022824"/>
    </source>
</evidence>
<dbReference type="GeneID" id="26261205"/>
<dbReference type="STRING" id="1354746.A0A0B2UML5"/>
<comment type="subcellular location">
    <subcellularLocation>
        <location evidence="1">Endoplasmic reticulum membrane</location>
        <topology evidence="1">Multi-pass membrane protein</topology>
    </subcellularLocation>
</comment>
<comment type="caution">
    <text evidence="10">The sequence shown here is derived from an EMBL/GenBank/DDBJ whole genome shotgun (WGS) entry which is preliminary data.</text>
</comment>
<name>A0A0B2UML5_9MICR</name>
<protein>
    <recommendedName>
        <fullName evidence="3">Signal peptidase complex subunit 2</fullName>
    </recommendedName>
</protein>
<keyword evidence="4 9" id="KW-0812">Transmembrane</keyword>
<dbReference type="EMBL" id="JOKQ01000002">
    <property type="protein sequence ID" value="KHN70272.1"/>
    <property type="molecule type" value="Genomic_DNA"/>
</dbReference>
<feature type="transmembrane region" description="Helical" evidence="9">
    <location>
        <begin position="80"/>
        <end position="98"/>
    </location>
</feature>
<dbReference type="PANTHER" id="PTHR13085:SF0">
    <property type="entry name" value="SIGNAL PEPTIDASE COMPLEX SUBUNIT 2"/>
    <property type="match status" value="1"/>
</dbReference>
<dbReference type="VEuPathDB" id="MicrosporidiaDB:M896_021100"/>
<evidence type="ECO:0000256" key="1">
    <source>
        <dbReference type="ARBA" id="ARBA00004477"/>
    </source>
</evidence>
<dbReference type="GO" id="GO:0045047">
    <property type="term" value="P:protein targeting to ER"/>
    <property type="evidence" value="ECO:0007669"/>
    <property type="project" value="TreeGrafter"/>
</dbReference>
<dbReference type="RefSeq" id="XP_014564314.1">
    <property type="nucleotide sequence ID" value="XM_014708828.1"/>
</dbReference>
<evidence type="ECO:0000256" key="2">
    <source>
        <dbReference type="ARBA" id="ARBA00007324"/>
    </source>
</evidence>
<dbReference type="GO" id="GO:0006465">
    <property type="term" value="P:signal peptide processing"/>
    <property type="evidence" value="ECO:0007669"/>
    <property type="project" value="InterPro"/>
</dbReference>
<reference evidence="10 11" key="1">
    <citation type="journal article" date="2014" name="MBio">
        <title>The Ordospora colligata genome; evolution of extreme reduction in microsporidia and host-to-parasite horizontal gene transfer.</title>
        <authorList>
            <person name="Pombert J.-F."/>
            <person name="Haag K.L."/>
            <person name="Beidas S."/>
            <person name="Ebert D."/>
            <person name="Keeling P.J."/>
        </authorList>
    </citation>
    <scope>NUCLEOTIDE SEQUENCE [LARGE SCALE GENOMIC DNA]</scope>
    <source>
        <strain evidence="10 11">OC4</strain>
    </source>
</reference>
<dbReference type="Pfam" id="PF06703">
    <property type="entry name" value="SPC25"/>
    <property type="match status" value="1"/>
</dbReference>
<comment type="function">
    <text evidence="8">Component of the signal peptidase complex (SPC) which catalyzes the cleavage of N-terminal signal sequences from nascent proteins as they are translocated into the lumen of the endoplasmic reticulum. Enhances the enzymatic activity of SPC and facilitates the interactions between different components of the translocation site.</text>
</comment>
<gene>
    <name evidence="10" type="ORF">M896_021100</name>
</gene>
<comment type="similarity">
    <text evidence="2">Belongs to the SPCS2 family.</text>
</comment>
<dbReference type="InParanoid" id="A0A0B2UML5"/>
<evidence type="ECO:0000256" key="7">
    <source>
        <dbReference type="ARBA" id="ARBA00023136"/>
    </source>
</evidence>
<dbReference type="AlphaFoldDB" id="A0A0B2UML5"/>
<evidence type="ECO:0000313" key="11">
    <source>
        <dbReference type="Proteomes" id="UP000031056"/>
    </source>
</evidence>
<evidence type="ECO:0000256" key="8">
    <source>
        <dbReference type="ARBA" id="ARBA00045608"/>
    </source>
</evidence>
<evidence type="ECO:0000313" key="10">
    <source>
        <dbReference type="EMBL" id="KHN70272.1"/>
    </source>
</evidence>
<keyword evidence="7 9" id="KW-0472">Membrane</keyword>
<accession>A0A0B2UML5</accession>
<dbReference type="HOGENOM" id="CLU_123486_0_0_1"/>
<dbReference type="Proteomes" id="UP000031056">
    <property type="component" value="Unassembled WGS sequence"/>
</dbReference>
<proteinExistence type="inferred from homology"/>
<evidence type="ECO:0000256" key="9">
    <source>
        <dbReference type="SAM" id="Phobius"/>
    </source>
</evidence>
<sequence>MDILKTKYNKNPLVGDVYCLNSLKIILDDVIKEFMDTVKNSKQSTVSSDIKISTGLVSAAITGATVYISLTSEFKQHKSIMTVLVVAYFVINILVEIYERWNGKSMVFGSKTVSTTINASDAIYTVVVHDSTQPTPNKYTRSVFELFDSDGKLIHERFIEDIQDLFEK</sequence>